<dbReference type="Pfam" id="PF17939">
    <property type="entry name" value="TetR_C_30"/>
    <property type="match status" value="1"/>
</dbReference>
<dbReference type="HOGENOM" id="CLU_069356_19_1_5"/>
<feature type="DNA-binding region" description="H-T-H motif" evidence="2">
    <location>
        <begin position="42"/>
        <end position="61"/>
    </location>
</feature>
<evidence type="ECO:0000256" key="1">
    <source>
        <dbReference type="ARBA" id="ARBA00023125"/>
    </source>
</evidence>
<feature type="domain" description="HTH tetR-type" evidence="3">
    <location>
        <begin position="19"/>
        <end position="79"/>
    </location>
</feature>
<dbReference type="InterPro" id="IPR001647">
    <property type="entry name" value="HTH_TetR"/>
</dbReference>
<dbReference type="Pfam" id="PF00440">
    <property type="entry name" value="TetR_N"/>
    <property type="match status" value="1"/>
</dbReference>
<dbReference type="InterPro" id="IPR050109">
    <property type="entry name" value="HTH-type_TetR-like_transc_reg"/>
</dbReference>
<reference evidence="4 5" key="1">
    <citation type="journal article" date="2012" name="J. Bacteriol.">
        <title>Complete genome sequence of Pelagibacterium halotolerans B2T.</title>
        <authorList>
            <person name="Huo Y.Y."/>
            <person name="Cheng H."/>
            <person name="Han X.F."/>
            <person name="Jiang X.W."/>
            <person name="Sun C."/>
            <person name="Zhang X.Q."/>
            <person name="Zhu X.F."/>
            <person name="Liu Y.F."/>
            <person name="Li P.F."/>
            <person name="Ni P.X."/>
            <person name="Wu M."/>
        </authorList>
    </citation>
    <scope>NUCLEOTIDE SEQUENCE [LARGE SCALE GENOMIC DNA]</scope>
    <source>
        <strain evidence="5">DSM 22347 / JCM 15775 / CGMCC 1.7692 / B2</strain>
    </source>
</reference>
<dbReference type="EMBL" id="CP003075">
    <property type="protein sequence ID" value="AEQ53738.1"/>
    <property type="molecule type" value="Genomic_DNA"/>
</dbReference>
<dbReference type="InterPro" id="IPR023772">
    <property type="entry name" value="DNA-bd_HTH_TetR-type_CS"/>
</dbReference>
<sequence length="236" mass="25956">MYKKDVPTSELGRFSLSRGNVREALLSAAVTLFSSNGYNAVSLREIAKAAGANVGSLTYHFGSKAALLREIYQRHTEPMNNRRMELLGEARRIHDPEERLMAILRAYVLPAFSSSSDFDGGGVEFTRMRAVLSAEGNEDARTIIAGAFDTTSRAFLDSIADCLPNAEREGLVWRSHFLLGALYYALINPERVTRLSDGVVDGNDRDTAVNQIVEASFASFRSLDTKGRATRPHHAA</sequence>
<keyword evidence="5" id="KW-1185">Reference proteome</keyword>
<dbReference type="PROSITE" id="PS01081">
    <property type="entry name" value="HTH_TETR_1"/>
    <property type="match status" value="1"/>
</dbReference>
<dbReference type="PATRIC" id="fig|1082931.4.peg.3706"/>
<dbReference type="SUPFAM" id="SSF46689">
    <property type="entry name" value="Homeodomain-like"/>
    <property type="match status" value="1"/>
</dbReference>
<dbReference type="Proteomes" id="UP000008850">
    <property type="component" value="Chromosome"/>
</dbReference>
<dbReference type="InterPro" id="IPR036271">
    <property type="entry name" value="Tet_transcr_reg_TetR-rel_C_sf"/>
</dbReference>
<gene>
    <name evidence="4" type="ordered locus">KKY_3756</name>
</gene>
<dbReference type="PANTHER" id="PTHR30055">
    <property type="entry name" value="HTH-TYPE TRANSCRIPTIONAL REGULATOR RUTR"/>
    <property type="match status" value="1"/>
</dbReference>
<dbReference type="Gene3D" id="1.10.357.10">
    <property type="entry name" value="Tetracycline Repressor, domain 2"/>
    <property type="match status" value="1"/>
</dbReference>
<protein>
    <submittedName>
        <fullName evidence="4">Transcriptional regulator, TetR family</fullName>
    </submittedName>
</protein>
<dbReference type="InterPro" id="IPR041586">
    <property type="entry name" value="PsrA_TetR_C"/>
</dbReference>
<dbReference type="GO" id="GO:0000976">
    <property type="term" value="F:transcription cis-regulatory region binding"/>
    <property type="evidence" value="ECO:0007669"/>
    <property type="project" value="TreeGrafter"/>
</dbReference>
<dbReference type="KEGG" id="phl:KKY_3756"/>
<proteinExistence type="predicted"/>
<evidence type="ECO:0000313" key="4">
    <source>
        <dbReference type="EMBL" id="AEQ53738.1"/>
    </source>
</evidence>
<dbReference type="InterPro" id="IPR009057">
    <property type="entry name" value="Homeodomain-like_sf"/>
</dbReference>
<dbReference type="PRINTS" id="PR00455">
    <property type="entry name" value="HTHTETR"/>
</dbReference>
<accession>G4RCE4</accession>
<dbReference type="PROSITE" id="PS50977">
    <property type="entry name" value="HTH_TETR_2"/>
    <property type="match status" value="1"/>
</dbReference>
<dbReference type="GO" id="GO:0003700">
    <property type="term" value="F:DNA-binding transcription factor activity"/>
    <property type="evidence" value="ECO:0007669"/>
    <property type="project" value="TreeGrafter"/>
</dbReference>
<dbReference type="AlphaFoldDB" id="G4RCE4"/>
<evidence type="ECO:0000313" key="5">
    <source>
        <dbReference type="Proteomes" id="UP000008850"/>
    </source>
</evidence>
<organism evidence="4 5">
    <name type="scientific">Pelagibacterium halotolerans (strain DSM 22347 / JCM 15775 / CGMCC 1.7692 / B2)</name>
    <dbReference type="NCBI Taxonomy" id="1082931"/>
    <lineage>
        <taxon>Bacteria</taxon>
        <taxon>Pseudomonadati</taxon>
        <taxon>Pseudomonadota</taxon>
        <taxon>Alphaproteobacteria</taxon>
        <taxon>Hyphomicrobiales</taxon>
        <taxon>Devosiaceae</taxon>
        <taxon>Pelagibacterium</taxon>
    </lineage>
</organism>
<name>G4RCE4_PELHB</name>
<dbReference type="STRING" id="1082931.KKY_3756"/>
<dbReference type="eggNOG" id="COG1309">
    <property type="taxonomic scope" value="Bacteria"/>
</dbReference>
<evidence type="ECO:0000256" key="2">
    <source>
        <dbReference type="PROSITE-ProRule" id="PRU00335"/>
    </source>
</evidence>
<dbReference type="PANTHER" id="PTHR30055:SF181">
    <property type="entry name" value="BLR6905 PROTEIN"/>
    <property type="match status" value="1"/>
</dbReference>
<dbReference type="SUPFAM" id="SSF48498">
    <property type="entry name" value="Tetracyclin repressor-like, C-terminal domain"/>
    <property type="match status" value="1"/>
</dbReference>
<keyword evidence="1 2" id="KW-0238">DNA-binding</keyword>
<evidence type="ECO:0000259" key="3">
    <source>
        <dbReference type="PROSITE" id="PS50977"/>
    </source>
</evidence>